<dbReference type="Pfam" id="PF02805">
    <property type="entry name" value="Ada_Zn_binding"/>
    <property type="match status" value="1"/>
</dbReference>
<reference evidence="3" key="1">
    <citation type="submission" date="2021-01" db="EMBL/GenBank/DDBJ databases">
        <title>Fulvivirga kasyanovii gen. nov., sp nov., a novel member of the phylum Bacteroidetes isolated from seawater in a mussel farm.</title>
        <authorList>
            <person name="Zhao L.-H."/>
            <person name="Wang Z.-J."/>
        </authorList>
    </citation>
    <scope>NUCLEOTIDE SEQUENCE</scope>
    <source>
        <strain evidence="3">29W222</strain>
    </source>
</reference>
<protein>
    <submittedName>
        <fullName evidence="3">Metal-binding protein</fullName>
    </submittedName>
</protein>
<name>A0A937FSS1_9BACT</name>
<comment type="caution">
    <text evidence="3">The sequence shown here is derived from an EMBL/GenBank/DDBJ whole genome shotgun (WGS) entry which is preliminary data.</text>
</comment>
<feature type="domain" description="Ada DNA repair metal-binding" evidence="2">
    <location>
        <begin position="19"/>
        <end position="65"/>
    </location>
</feature>
<sequence length="87" mass="10287">MMLNRVSVIRLILAGTVRFAGNRKLKIYGTLDCASGKRMKMENRVFFVSEREAVELGYRPCGRCMREKFVFWQRDHKVLNKFKIKTL</sequence>
<evidence type="ECO:0000256" key="1">
    <source>
        <dbReference type="ARBA" id="ARBA00023159"/>
    </source>
</evidence>
<dbReference type="Proteomes" id="UP000614216">
    <property type="component" value="Unassembled WGS sequence"/>
</dbReference>
<dbReference type="InterPro" id="IPR004026">
    <property type="entry name" value="Ada_DNA_repair_Zn-bd"/>
</dbReference>
<dbReference type="GO" id="GO:0003677">
    <property type="term" value="F:DNA binding"/>
    <property type="evidence" value="ECO:0007669"/>
    <property type="project" value="InterPro"/>
</dbReference>
<keyword evidence="1" id="KW-0010">Activator</keyword>
<dbReference type="AlphaFoldDB" id="A0A937FSS1"/>
<dbReference type="EMBL" id="JAEUGD010000001">
    <property type="protein sequence ID" value="MBL6444730.1"/>
    <property type="molecule type" value="Genomic_DNA"/>
</dbReference>
<keyword evidence="4" id="KW-1185">Reference proteome</keyword>
<proteinExistence type="predicted"/>
<evidence type="ECO:0000259" key="2">
    <source>
        <dbReference type="Pfam" id="PF02805"/>
    </source>
</evidence>
<dbReference type="SUPFAM" id="SSF57884">
    <property type="entry name" value="Ada DNA repair protein, N-terminal domain (N-Ada 10)"/>
    <property type="match status" value="1"/>
</dbReference>
<dbReference type="GO" id="GO:0006281">
    <property type="term" value="P:DNA repair"/>
    <property type="evidence" value="ECO:0007669"/>
    <property type="project" value="InterPro"/>
</dbReference>
<organism evidence="3 4">
    <name type="scientific">Fulvivirga marina</name>
    <dbReference type="NCBI Taxonomy" id="2494733"/>
    <lineage>
        <taxon>Bacteria</taxon>
        <taxon>Pseudomonadati</taxon>
        <taxon>Bacteroidota</taxon>
        <taxon>Cytophagia</taxon>
        <taxon>Cytophagales</taxon>
        <taxon>Fulvivirgaceae</taxon>
        <taxon>Fulvivirga</taxon>
    </lineage>
</organism>
<evidence type="ECO:0000313" key="4">
    <source>
        <dbReference type="Proteomes" id="UP000614216"/>
    </source>
</evidence>
<dbReference type="GO" id="GO:0006355">
    <property type="term" value="P:regulation of DNA-templated transcription"/>
    <property type="evidence" value="ECO:0007669"/>
    <property type="project" value="InterPro"/>
</dbReference>
<dbReference type="Gene3D" id="3.40.10.10">
    <property type="entry name" value="DNA Methylphosphotriester Repair Domain"/>
    <property type="match status" value="1"/>
</dbReference>
<dbReference type="GO" id="GO:0008270">
    <property type="term" value="F:zinc ion binding"/>
    <property type="evidence" value="ECO:0007669"/>
    <property type="project" value="InterPro"/>
</dbReference>
<dbReference type="GO" id="GO:0008168">
    <property type="term" value="F:methyltransferase activity"/>
    <property type="evidence" value="ECO:0007669"/>
    <property type="project" value="InterPro"/>
</dbReference>
<evidence type="ECO:0000313" key="3">
    <source>
        <dbReference type="EMBL" id="MBL6444730.1"/>
    </source>
</evidence>
<dbReference type="InterPro" id="IPR035451">
    <property type="entry name" value="Ada-like_dom_sf"/>
</dbReference>
<accession>A0A937FSS1</accession>
<gene>
    <name evidence="3" type="ORF">JMN32_00310</name>
</gene>